<gene>
    <name evidence="1" type="ORF">ZOSMA_377G00050</name>
</gene>
<accession>A0A0K9P5K8</accession>
<comment type="caution">
    <text evidence="1">The sequence shown here is derived from an EMBL/GenBank/DDBJ whole genome shotgun (WGS) entry which is preliminary data.</text>
</comment>
<organism evidence="1 2">
    <name type="scientific">Zostera marina</name>
    <name type="common">Eelgrass</name>
    <dbReference type="NCBI Taxonomy" id="29655"/>
    <lineage>
        <taxon>Eukaryota</taxon>
        <taxon>Viridiplantae</taxon>
        <taxon>Streptophyta</taxon>
        <taxon>Embryophyta</taxon>
        <taxon>Tracheophyta</taxon>
        <taxon>Spermatophyta</taxon>
        <taxon>Magnoliopsida</taxon>
        <taxon>Liliopsida</taxon>
        <taxon>Zosteraceae</taxon>
        <taxon>Zostera</taxon>
    </lineage>
</organism>
<dbReference type="Proteomes" id="UP000036987">
    <property type="component" value="Unassembled WGS sequence"/>
</dbReference>
<protein>
    <submittedName>
        <fullName evidence="1">Uncharacterized protein</fullName>
    </submittedName>
</protein>
<reference evidence="2" key="1">
    <citation type="journal article" date="2016" name="Nature">
        <title>The genome of the seagrass Zostera marina reveals angiosperm adaptation to the sea.</title>
        <authorList>
            <person name="Olsen J.L."/>
            <person name="Rouze P."/>
            <person name="Verhelst B."/>
            <person name="Lin Y.-C."/>
            <person name="Bayer T."/>
            <person name="Collen J."/>
            <person name="Dattolo E."/>
            <person name="De Paoli E."/>
            <person name="Dittami S."/>
            <person name="Maumus F."/>
            <person name="Michel G."/>
            <person name="Kersting A."/>
            <person name="Lauritano C."/>
            <person name="Lohaus R."/>
            <person name="Toepel M."/>
            <person name="Tonon T."/>
            <person name="Vanneste K."/>
            <person name="Amirebrahimi M."/>
            <person name="Brakel J."/>
            <person name="Bostroem C."/>
            <person name="Chovatia M."/>
            <person name="Grimwood J."/>
            <person name="Jenkins J.W."/>
            <person name="Jueterbock A."/>
            <person name="Mraz A."/>
            <person name="Stam W.T."/>
            <person name="Tice H."/>
            <person name="Bornberg-Bauer E."/>
            <person name="Green P.J."/>
            <person name="Pearson G.A."/>
            <person name="Procaccini G."/>
            <person name="Duarte C.M."/>
            <person name="Schmutz J."/>
            <person name="Reusch T.B.H."/>
            <person name="Van de Peer Y."/>
        </authorList>
    </citation>
    <scope>NUCLEOTIDE SEQUENCE [LARGE SCALE GENOMIC DNA]</scope>
    <source>
        <strain evidence="2">cv. Finnish</strain>
    </source>
</reference>
<dbReference type="EMBL" id="LFYR01001168">
    <property type="protein sequence ID" value="KMZ64293.1"/>
    <property type="molecule type" value="Genomic_DNA"/>
</dbReference>
<keyword evidence="2" id="KW-1185">Reference proteome</keyword>
<evidence type="ECO:0000313" key="2">
    <source>
        <dbReference type="Proteomes" id="UP000036987"/>
    </source>
</evidence>
<evidence type="ECO:0000313" key="1">
    <source>
        <dbReference type="EMBL" id="KMZ64293.1"/>
    </source>
</evidence>
<name>A0A0K9P5K8_ZOSMR</name>
<proteinExistence type="predicted"/>
<sequence length="52" mass="6234">MIHPVLIQWSLHLWRSRRELSVSHSKTEAEEESITDFTQEVSQRYHVRADIT</sequence>
<dbReference type="AlphaFoldDB" id="A0A0K9P5K8"/>